<evidence type="ECO:0000313" key="2">
    <source>
        <dbReference type="Proteomes" id="UP000241769"/>
    </source>
</evidence>
<dbReference type="OrthoDB" id="524187at2759"/>
<dbReference type="EMBL" id="MDYQ01000101">
    <property type="protein sequence ID" value="PRP82529.1"/>
    <property type="molecule type" value="Genomic_DNA"/>
</dbReference>
<dbReference type="Proteomes" id="UP000241769">
    <property type="component" value="Unassembled WGS sequence"/>
</dbReference>
<reference evidence="1 2" key="1">
    <citation type="journal article" date="2018" name="Genome Biol. Evol.">
        <title>Multiple Roots of Fruiting Body Formation in Amoebozoa.</title>
        <authorList>
            <person name="Hillmann F."/>
            <person name="Forbes G."/>
            <person name="Novohradska S."/>
            <person name="Ferling I."/>
            <person name="Riege K."/>
            <person name="Groth M."/>
            <person name="Westermann M."/>
            <person name="Marz M."/>
            <person name="Spaller T."/>
            <person name="Winckler T."/>
            <person name="Schaap P."/>
            <person name="Glockner G."/>
        </authorList>
    </citation>
    <scope>NUCLEOTIDE SEQUENCE [LARGE SCALE GENOMIC DNA]</scope>
    <source>
        <strain evidence="1 2">Jena</strain>
    </source>
</reference>
<protein>
    <submittedName>
        <fullName evidence="1">Uncharacterized protein</fullName>
    </submittedName>
</protein>
<dbReference type="AlphaFoldDB" id="A0A2P6NF01"/>
<evidence type="ECO:0000313" key="1">
    <source>
        <dbReference type="EMBL" id="PRP82529.1"/>
    </source>
</evidence>
<gene>
    <name evidence="1" type="ORF">PROFUN_10099</name>
</gene>
<name>A0A2P6NF01_9EUKA</name>
<sequence length="227" mass="25686">MSLHCCSRGSCWKRGLMSAAGSRRYSLSSSSRDFDRLRTITKYLTSNGTLADASGPWRESVEQFRFHGDMNMIVAPTGLLHSECTSRMSRWCLQQNLRSPLVRTIYTCNCCCKPTSTSPNGTHLSHQPHIRLPMEPLDIVEKHFHNLISKRAKEFDIKAAFDYPKLHSTPLDVNQWLAVPGMYGGFAWTLSMKDEKQPIIKADSWCRVCGGSEQSHTITVEGTREDE</sequence>
<proteinExistence type="predicted"/>
<dbReference type="InParanoid" id="A0A2P6NF01"/>
<keyword evidence="2" id="KW-1185">Reference proteome</keyword>
<organism evidence="1 2">
    <name type="scientific">Planoprotostelium fungivorum</name>
    <dbReference type="NCBI Taxonomy" id="1890364"/>
    <lineage>
        <taxon>Eukaryota</taxon>
        <taxon>Amoebozoa</taxon>
        <taxon>Evosea</taxon>
        <taxon>Variosea</taxon>
        <taxon>Cavosteliida</taxon>
        <taxon>Cavosteliaceae</taxon>
        <taxon>Planoprotostelium</taxon>
    </lineage>
</organism>
<comment type="caution">
    <text evidence="1">The sequence shown here is derived from an EMBL/GenBank/DDBJ whole genome shotgun (WGS) entry which is preliminary data.</text>
</comment>
<accession>A0A2P6NF01</accession>